<dbReference type="Pfam" id="PF08279">
    <property type="entry name" value="HTH_11"/>
    <property type="match status" value="1"/>
</dbReference>
<evidence type="ECO:0000256" key="1">
    <source>
        <dbReference type="ARBA" id="ARBA00022679"/>
    </source>
</evidence>
<evidence type="ECO:0000256" key="3">
    <source>
        <dbReference type="ARBA" id="ARBA00023015"/>
    </source>
</evidence>
<dbReference type="InterPro" id="IPR036095">
    <property type="entry name" value="PTS_EIIB-like_sf"/>
</dbReference>
<dbReference type="SUPFAM" id="SSF55804">
    <property type="entry name" value="Phoshotransferase/anion transport protein"/>
    <property type="match status" value="1"/>
</dbReference>
<dbReference type="CDD" id="cd05568">
    <property type="entry name" value="PTS_IIB_bgl_like"/>
    <property type="match status" value="1"/>
</dbReference>
<dbReference type="SUPFAM" id="SSF46785">
    <property type="entry name" value="Winged helix' DNA-binding domain"/>
    <property type="match status" value="1"/>
</dbReference>
<dbReference type="InterPro" id="IPR036390">
    <property type="entry name" value="WH_DNA-bd_sf"/>
</dbReference>
<dbReference type="InterPro" id="IPR016152">
    <property type="entry name" value="PTrfase/Anion_transptr"/>
</dbReference>
<dbReference type="GO" id="GO:0009401">
    <property type="term" value="P:phosphoenolpyruvate-dependent sugar phosphotransferase system"/>
    <property type="evidence" value="ECO:0007669"/>
    <property type="project" value="InterPro"/>
</dbReference>
<dbReference type="InterPro" id="IPR036388">
    <property type="entry name" value="WH-like_DNA-bd_sf"/>
</dbReference>
<dbReference type="InterPro" id="IPR013196">
    <property type="entry name" value="HTH_11"/>
</dbReference>
<feature type="domain" description="PRD" evidence="6">
    <location>
        <begin position="295"/>
        <end position="402"/>
    </location>
</feature>
<evidence type="ECO:0000259" key="5">
    <source>
        <dbReference type="PROSITE" id="PS51094"/>
    </source>
</evidence>
<keyword evidence="3" id="KW-0805">Transcription regulation</keyword>
<dbReference type="PROSITE" id="PS51372">
    <property type="entry name" value="PRD_2"/>
    <property type="match status" value="2"/>
</dbReference>
<dbReference type="InterPro" id="IPR050661">
    <property type="entry name" value="BglG_antiterminators"/>
</dbReference>
<dbReference type="Gene3D" id="1.10.10.10">
    <property type="entry name" value="Winged helix-like DNA-binding domain superfamily/Winged helix DNA-binding domain"/>
    <property type="match status" value="2"/>
</dbReference>
<dbReference type="GO" id="GO:0008982">
    <property type="term" value="F:protein-N(PI)-phosphohistidine-sugar phosphotransferase activity"/>
    <property type="evidence" value="ECO:0007669"/>
    <property type="project" value="InterPro"/>
</dbReference>
<evidence type="ECO:0000259" key="6">
    <source>
        <dbReference type="PROSITE" id="PS51372"/>
    </source>
</evidence>
<dbReference type="PANTHER" id="PTHR30185">
    <property type="entry name" value="CRYPTIC BETA-GLUCOSIDE BGL OPERON ANTITERMINATOR"/>
    <property type="match status" value="1"/>
</dbReference>
<dbReference type="EMBL" id="FNZX01000006">
    <property type="protein sequence ID" value="SEK52679.1"/>
    <property type="molecule type" value="Genomic_DNA"/>
</dbReference>
<dbReference type="PANTHER" id="PTHR30185:SF18">
    <property type="entry name" value="TRANSCRIPTIONAL REGULATOR MTLR"/>
    <property type="match status" value="1"/>
</dbReference>
<dbReference type="InterPro" id="IPR002178">
    <property type="entry name" value="PTS_EIIA_type-2_dom"/>
</dbReference>
<evidence type="ECO:0000256" key="4">
    <source>
        <dbReference type="ARBA" id="ARBA00023163"/>
    </source>
</evidence>
<gene>
    <name evidence="7" type="ORF">SAMN02910377_01096</name>
</gene>
<dbReference type="SUPFAM" id="SSF63520">
    <property type="entry name" value="PTS-regulatory domain, PRD"/>
    <property type="match status" value="2"/>
</dbReference>
<evidence type="ECO:0000256" key="2">
    <source>
        <dbReference type="ARBA" id="ARBA00022737"/>
    </source>
</evidence>
<feature type="domain" description="PTS EIIA type-2" evidence="5">
    <location>
        <begin position="522"/>
        <end position="670"/>
    </location>
</feature>
<dbReference type="InterPro" id="IPR011608">
    <property type="entry name" value="PRD"/>
</dbReference>
<dbReference type="Pfam" id="PF00359">
    <property type="entry name" value="PTS_EIIA_2"/>
    <property type="match status" value="1"/>
</dbReference>
<dbReference type="SUPFAM" id="SSF52794">
    <property type="entry name" value="PTS system IIB component-like"/>
    <property type="match status" value="1"/>
</dbReference>
<keyword evidence="2" id="KW-0677">Repeat</keyword>
<reference evidence="8" key="1">
    <citation type="submission" date="2016-10" db="EMBL/GenBank/DDBJ databases">
        <authorList>
            <person name="Varghese N."/>
            <person name="Submissions S."/>
        </authorList>
    </citation>
    <scope>NUCLEOTIDE SEQUENCE [LARGE SCALE GENOMIC DNA]</scope>
    <source>
        <strain evidence="8">ACV-9</strain>
    </source>
</reference>
<dbReference type="RefSeq" id="WP_074790059.1">
    <property type="nucleotide sequence ID" value="NZ_FNZX01000006.1"/>
</dbReference>
<dbReference type="Gene3D" id="3.40.930.10">
    <property type="entry name" value="Mannitol-specific EII, Chain A"/>
    <property type="match status" value="1"/>
</dbReference>
<dbReference type="Gene3D" id="1.10.1790.10">
    <property type="entry name" value="PRD domain"/>
    <property type="match status" value="2"/>
</dbReference>
<evidence type="ECO:0000313" key="7">
    <source>
        <dbReference type="EMBL" id="SEK52679.1"/>
    </source>
</evidence>
<dbReference type="Pfam" id="PF00874">
    <property type="entry name" value="PRD"/>
    <property type="match status" value="2"/>
</dbReference>
<dbReference type="PROSITE" id="PS51094">
    <property type="entry name" value="PTS_EIIA_TYPE_2"/>
    <property type="match status" value="1"/>
</dbReference>
<keyword evidence="4" id="KW-0804">Transcription</keyword>
<dbReference type="GO" id="GO:0006355">
    <property type="term" value="P:regulation of DNA-templated transcription"/>
    <property type="evidence" value="ECO:0007669"/>
    <property type="project" value="InterPro"/>
</dbReference>
<organism evidence="7 8">
    <name type="scientific">Pseudobutyrivibrio ruminis</name>
    <dbReference type="NCBI Taxonomy" id="46206"/>
    <lineage>
        <taxon>Bacteria</taxon>
        <taxon>Bacillati</taxon>
        <taxon>Bacillota</taxon>
        <taxon>Clostridia</taxon>
        <taxon>Lachnospirales</taxon>
        <taxon>Lachnospiraceae</taxon>
        <taxon>Pseudobutyrivibrio</taxon>
    </lineage>
</organism>
<dbReference type="Proteomes" id="UP000182321">
    <property type="component" value="Unassembled WGS sequence"/>
</dbReference>
<dbReference type="Gene3D" id="3.40.50.2300">
    <property type="match status" value="1"/>
</dbReference>
<sequence length="678" mass="76650">MNITPRVKQIITHLLSVKHPLTDGEIADFLGVSKRTVLRDIDEITDVLKAFDLTFVRRKGEGSFIEGTDENKNAILEEISAQREMVVADKERRRNLLKLELLRNREPQKLFYFSNMFGVSEATISHDLDAIEDWAKEYHLEMIKKPGFGIMVSASEKNYRIALQRFVTENMRIDSEPTLGDNIYSLMNEGILAEVGSVLEDIDEPFLKNITNDAYVGLLVHLAVAVERIGQGKFVTEESYDASLDKGYDIAKKIATTLEGVFNITIPEAEINNILLHIRGAKFKYSNDTGLEQVMGAEELLNIVDEMIDAIDSGYASEIKYEDDFITGLIVHLETAIYRMKNDMPISNPLLEQIKAEYPSVYEDCRKAAEVIYNHTGLMPNDSEIGYLCMHFGAAKEKIESRKRKRRTVSIGVICASGFGVAQLMIAKLKNNFANYDIVIKAYGFDEITEHIISRTDFFISIIEMDDFGTDYIMVNPMITKKDILQISMKIDEYSTLPTRQADTDFTRQLDEINNIIIRLKGIIRKYHHLKIFPLTSFEELVNSLSSDITESPKAAVILASEIMAREQIMSQVFPEVGIALLHARSRAVKECIVVTASCENGQELAGEGLNGVKAVLCMVMPLDEHRKENSEMLGRISSAIIDDESFLSAIQNGREDTIRNKLQKILKEYFSSQLNEI</sequence>
<evidence type="ECO:0000313" key="8">
    <source>
        <dbReference type="Proteomes" id="UP000182321"/>
    </source>
</evidence>
<protein>
    <submittedName>
        <fullName evidence="7">Mannitol operon transcriptional antiterminator</fullName>
    </submittedName>
</protein>
<keyword evidence="8" id="KW-1185">Reference proteome</keyword>
<accession>A0A1H7HQY4</accession>
<proteinExistence type="predicted"/>
<dbReference type="InterPro" id="IPR036634">
    <property type="entry name" value="PRD_sf"/>
</dbReference>
<keyword evidence="1" id="KW-0808">Transferase</keyword>
<name>A0A1H7HQY4_9FIRM</name>
<dbReference type="AlphaFoldDB" id="A0A1H7HQY4"/>
<feature type="domain" description="PRD" evidence="6">
    <location>
        <begin position="186"/>
        <end position="288"/>
    </location>
</feature>